<dbReference type="Gene3D" id="3.20.20.390">
    <property type="entry name" value="FMN-linked oxidoreductases"/>
    <property type="match status" value="1"/>
</dbReference>
<dbReference type="GO" id="GO:0046474">
    <property type="term" value="P:glycerophospholipid biosynthetic process"/>
    <property type="evidence" value="ECO:0007669"/>
    <property type="project" value="UniProtKB-UniRule"/>
</dbReference>
<evidence type="ECO:0000256" key="3">
    <source>
        <dbReference type="ARBA" id="ARBA00022723"/>
    </source>
</evidence>
<gene>
    <name evidence="9" type="primary">pcrB</name>
    <name evidence="10" type="ORF">SAMN04490247_2206</name>
</gene>
<comment type="caution">
    <text evidence="9">Lacks conserved residue(s) required for the propagation of feature annotation.</text>
</comment>
<feature type="binding site" evidence="9">
    <location>
        <position position="37"/>
    </location>
    <ligand>
        <name>Mg(2+)</name>
        <dbReference type="ChEBI" id="CHEBI:18420"/>
    </ligand>
</feature>
<feature type="binding site" evidence="9">
    <location>
        <position position="11"/>
    </location>
    <ligand>
        <name>Mg(2+)</name>
        <dbReference type="ChEBI" id="CHEBI:18420"/>
    </ligand>
</feature>
<dbReference type="STRING" id="86666.SAMN04490247_2206"/>
<feature type="binding site" evidence="9">
    <location>
        <position position="185"/>
    </location>
    <ligand>
        <name>sn-glycerol 1-phosphate</name>
        <dbReference type="ChEBI" id="CHEBI:57685"/>
    </ligand>
</feature>
<evidence type="ECO:0000256" key="4">
    <source>
        <dbReference type="ARBA" id="ARBA00022842"/>
    </source>
</evidence>
<protein>
    <recommendedName>
        <fullName evidence="9">Heptaprenylglyceryl phosphate synthase</fullName>
        <shortName evidence="9">HepGP synthase</shortName>
        <ecNumber evidence="9">2.5.1.n9</ecNumber>
    </recommendedName>
    <alternativeName>
        <fullName evidence="9">Glycerol-1-phosphate heptaprenyltransferase</fullName>
    </alternativeName>
</protein>
<sequence>MKQWKHAFKLDPNKYLSEEGIRAVCESGTDAVIVGGSDGVTFDNVWELFEKIEPYDVPLVLEVSDMEAVVPGFDYYFVPSVLNSKDKTWVLDMQHQAMKTYGDMVEEQLIVSEGYCIVNEEAKAFQKTNCFPVTEEDILAYARLVEHLFPLPIFYLEYSGKMGDEALIRKVSEELSRTQFFYGGGIQSKEEAEALEGFVDTMVVGNIIYEDLETALQTVPGSKKG</sequence>
<dbReference type="HAMAP" id="MF_00112">
    <property type="entry name" value="GGGP_HepGP_synthase"/>
    <property type="match status" value="1"/>
</dbReference>
<evidence type="ECO:0000313" key="10">
    <source>
        <dbReference type="EMBL" id="SDJ52010.1"/>
    </source>
</evidence>
<dbReference type="EC" id="2.5.1.n9" evidence="9"/>
<reference evidence="11" key="1">
    <citation type="submission" date="2016-10" db="EMBL/GenBank/DDBJ databases">
        <authorList>
            <person name="Varghese N."/>
            <person name="Submissions S."/>
        </authorList>
    </citation>
    <scope>NUCLEOTIDE SEQUENCE [LARGE SCALE GENOMIC DNA]</scope>
    <source>
        <strain evidence="11">DSM 4771</strain>
    </source>
</reference>
<comment type="pathway">
    <text evidence="9">Membrane lipid metabolism; glycerophospholipid metabolism.</text>
</comment>
<keyword evidence="6 9" id="KW-0594">Phospholipid biosynthesis</keyword>
<dbReference type="GO" id="GO:0000287">
    <property type="term" value="F:magnesium ion binding"/>
    <property type="evidence" value="ECO:0007669"/>
    <property type="project" value="UniProtKB-UniRule"/>
</dbReference>
<keyword evidence="7 9" id="KW-1208">Phospholipid metabolism</keyword>
<dbReference type="GO" id="GO:0120536">
    <property type="term" value="F:heptaprenylglyceryl phosphate synthase activity"/>
    <property type="evidence" value="ECO:0007669"/>
    <property type="project" value="UniProtKB-ARBA"/>
</dbReference>
<dbReference type="OrthoDB" id="2381757at2"/>
<comment type="catalytic activity">
    <reaction evidence="8 9">
        <text>sn-glycerol 1-phosphate + all-trans-heptaprenyl diphosphate = 3-heptaprenyl-sn-glycero-1-phosphate + diphosphate</text>
        <dbReference type="Rhea" id="RHEA:33495"/>
        <dbReference type="ChEBI" id="CHEBI:33019"/>
        <dbReference type="ChEBI" id="CHEBI:57685"/>
        <dbReference type="ChEBI" id="CHEBI:58206"/>
        <dbReference type="ChEBI" id="CHEBI:64781"/>
        <dbReference type="EC" id="2.5.1.n9"/>
    </reaction>
</comment>
<evidence type="ECO:0000256" key="9">
    <source>
        <dbReference type="HAMAP-Rule" id="MF_00112"/>
    </source>
</evidence>
<evidence type="ECO:0000313" key="11">
    <source>
        <dbReference type="Proteomes" id="UP000199225"/>
    </source>
</evidence>
<comment type="similarity">
    <text evidence="9">Belongs to the GGGP/HepGP synthase family. Group I subfamily.</text>
</comment>
<dbReference type="PANTHER" id="PTHR40029">
    <property type="match status" value="1"/>
</dbReference>
<accession>A0A1G8UG98</accession>
<comment type="subunit">
    <text evidence="9">Homodimer.</text>
</comment>
<dbReference type="PANTHER" id="PTHR40029:SF2">
    <property type="entry name" value="HEPTAPRENYLGLYCERYL PHOSPHATE SYNTHASE"/>
    <property type="match status" value="1"/>
</dbReference>
<keyword evidence="11" id="KW-1185">Reference proteome</keyword>
<dbReference type="RefSeq" id="WP_093193922.1">
    <property type="nucleotide sequence ID" value="NZ_FNEV01000006.1"/>
</dbReference>
<dbReference type="Pfam" id="PF01884">
    <property type="entry name" value="PcrB"/>
    <property type="match status" value="1"/>
</dbReference>
<feature type="binding site" evidence="9">
    <location>
        <begin position="205"/>
        <end position="206"/>
    </location>
    <ligand>
        <name>sn-glycerol 1-phosphate</name>
        <dbReference type="ChEBI" id="CHEBI:57685"/>
    </ligand>
</feature>
<evidence type="ECO:0000256" key="7">
    <source>
        <dbReference type="ARBA" id="ARBA00023264"/>
    </source>
</evidence>
<dbReference type="SUPFAM" id="SSF51395">
    <property type="entry name" value="FMN-linked oxidoreductases"/>
    <property type="match status" value="1"/>
</dbReference>
<evidence type="ECO:0000256" key="2">
    <source>
        <dbReference type="ARBA" id="ARBA00022679"/>
    </source>
</evidence>
<dbReference type="CDD" id="cd02812">
    <property type="entry name" value="PcrB_like"/>
    <property type="match status" value="1"/>
</dbReference>
<dbReference type="InterPro" id="IPR039074">
    <property type="entry name" value="GGGP/HepGP_synthase_I"/>
</dbReference>
<keyword evidence="1 9" id="KW-0444">Lipid biosynthesis</keyword>
<dbReference type="UniPathway" id="UPA00940"/>
<evidence type="ECO:0000256" key="8">
    <source>
        <dbReference type="ARBA" id="ARBA00048318"/>
    </source>
</evidence>
<dbReference type="NCBIfam" id="NF003199">
    <property type="entry name" value="PRK04169.1-3"/>
    <property type="match status" value="1"/>
</dbReference>
<keyword evidence="2 9" id="KW-0808">Transferase</keyword>
<keyword evidence="5 9" id="KW-0443">Lipid metabolism</keyword>
<dbReference type="EMBL" id="FNEV01000006">
    <property type="protein sequence ID" value="SDJ52010.1"/>
    <property type="molecule type" value="Genomic_DNA"/>
</dbReference>
<name>A0A1G8UG98_9BACI</name>
<feature type="binding site" evidence="9">
    <location>
        <position position="9"/>
    </location>
    <ligand>
        <name>sn-glycerol 1-phosphate</name>
        <dbReference type="ChEBI" id="CHEBI:57685"/>
    </ligand>
</feature>
<dbReference type="InterPro" id="IPR038597">
    <property type="entry name" value="GGGP/HepGP_synthase_sf"/>
</dbReference>
<proteinExistence type="inferred from homology"/>
<organism evidence="10 11">
    <name type="scientific">Salimicrobium halophilum</name>
    <dbReference type="NCBI Taxonomy" id="86666"/>
    <lineage>
        <taxon>Bacteria</taxon>
        <taxon>Bacillati</taxon>
        <taxon>Bacillota</taxon>
        <taxon>Bacilli</taxon>
        <taxon>Bacillales</taxon>
        <taxon>Bacillaceae</taxon>
        <taxon>Salimicrobium</taxon>
    </lineage>
</organism>
<dbReference type="NCBIfam" id="TIGR01768">
    <property type="entry name" value="GGGP-family"/>
    <property type="match status" value="1"/>
</dbReference>
<evidence type="ECO:0000256" key="6">
    <source>
        <dbReference type="ARBA" id="ARBA00023209"/>
    </source>
</evidence>
<dbReference type="AlphaFoldDB" id="A0A1G8UG98"/>
<comment type="cofactor">
    <cofactor evidence="9">
        <name>Mg(2+)</name>
        <dbReference type="ChEBI" id="CHEBI:18420"/>
    </cofactor>
</comment>
<dbReference type="Proteomes" id="UP000199225">
    <property type="component" value="Unassembled WGS sequence"/>
</dbReference>
<evidence type="ECO:0000256" key="5">
    <source>
        <dbReference type="ARBA" id="ARBA00023098"/>
    </source>
</evidence>
<evidence type="ECO:0000256" key="1">
    <source>
        <dbReference type="ARBA" id="ARBA00022516"/>
    </source>
</evidence>
<comment type="function">
    <text evidence="9">Prenyltransferase that catalyzes in vivo the transfer of the heptaprenyl moiety of heptaprenyl pyrophosphate (HepPP; 35 carbon atoms) to the C3 hydroxyl of sn-glycerol-1-phosphate (G1P), producing heptaprenylglyceryl phosphate (HepGP). This reaction is an ether-bond-formation step in the biosynthesis of archaea-type G1P-based membrane lipids found in Bacillales.</text>
</comment>
<keyword evidence="4 9" id="KW-0460">Magnesium</keyword>
<dbReference type="InterPro" id="IPR008205">
    <property type="entry name" value="GGGP_HepGP_synthase"/>
</dbReference>
<dbReference type="NCBIfam" id="NF003197">
    <property type="entry name" value="PRK04169.1-1"/>
    <property type="match status" value="1"/>
</dbReference>
<feature type="binding site" evidence="9">
    <location>
        <begin position="155"/>
        <end position="160"/>
    </location>
    <ligand>
        <name>sn-glycerol 1-phosphate</name>
        <dbReference type="ChEBI" id="CHEBI:57685"/>
    </ligand>
</feature>
<keyword evidence="3 9" id="KW-0479">Metal-binding</keyword>